<feature type="non-terminal residue" evidence="1">
    <location>
        <position position="409"/>
    </location>
</feature>
<dbReference type="EMBL" id="JAMZIH010005981">
    <property type="protein sequence ID" value="KAJ1674419.1"/>
    <property type="molecule type" value="Genomic_DNA"/>
</dbReference>
<keyword evidence="1" id="KW-0808">Transferase</keyword>
<gene>
    <name evidence="1" type="primary">USO1_2</name>
    <name evidence="1" type="ORF">EV182_003313</name>
</gene>
<name>A0ACC1HJE3_9FUNG</name>
<keyword evidence="1" id="KW-0489">Methyltransferase</keyword>
<protein>
    <submittedName>
        <fullName evidence="1">Vesicle-mediated ER to Golgi transport protein</fullName>
        <ecNumber evidence="1">2.1.1.319</ecNumber>
    </submittedName>
</protein>
<sequence length="409" mass="46202">MNFLTSRLGAFVSPAQQQQQQQRKGGRTPEETIQYLADQVETATLLEDKRAGIQTLKGLCHQYRELVIRIALDPMLKVFVENGPDHPRIAEYVLDSLYYLCSDEEGEDRQRRENSVASELKSAITRIISDERVVATIYEMLANEEQHSVQFAAINLLALLCGVVPDRIQATVLEQPMHVDRLVDLLSSSQDFIRSKSLEVLITMTRLDKTIQQIVVFKNIFERIFGMIAEQGGVRGNIVVEDCLTLTKNLLADNISNQNLFREMSWIRKLRELVDIDSAMNNANATEDDEYYEWDEQTNRNVCMALEIVRVLLEPGISSTQDNQNEMQRCGLIQPLLQISLEAEIPSLIRAQALLALAGLISGNKRIQDIFQRTLVTATPIDEDGHEPLPGHGKKLIPEPAIVIIIRLA</sequence>
<proteinExistence type="predicted"/>
<keyword evidence="2" id="KW-1185">Reference proteome</keyword>
<accession>A0ACC1HJE3</accession>
<dbReference type="Proteomes" id="UP001145114">
    <property type="component" value="Unassembled WGS sequence"/>
</dbReference>
<comment type="caution">
    <text evidence="1">The sequence shown here is derived from an EMBL/GenBank/DDBJ whole genome shotgun (WGS) entry which is preliminary data.</text>
</comment>
<evidence type="ECO:0000313" key="1">
    <source>
        <dbReference type="EMBL" id="KAJ1674419.1"/>
    </source>
</evidence>
<organism evidence="1 2">
    <name type="scientific">Spiromyces aspiralis</name>
    <dbReference type="NCBI Taxonomy" id="68401"/>
    <lineage>
        <taxon>Eukaryota</taxon>
        <taxon>Fungi</taxon>
        <taxon>Fungi incertae sedis</taxon>
        <taxon>Zoopagomycota</taxon>
        <taxon>Kickxellomycotina</taxon>
        <taxon>Kickxellomycetes</taxon>
        <taxon>Kickxellales</taxon>
        <taxon>Kickxellaceae</taxon>
        <taxon>Spiromyces</taxon>
    </lineage>
</organism>
<dbReference type="EC" id="2.1.1.319" evidence="1"/>
<evidence type="ECO:0000313" key="2">
    <source>
        <dbReference type="Proteomes" id="UP001145114"/>
    </source>
</evidence>
<reference evidence="1" key="1">
    <citation type="submission" date="2022-06" db="EMBL/GenBank/DDBJ databases">
        <title>Phylogenomic reconstructions and comparative analyses of Kickxellomycotina fungi.</title>
        <authorList>
            <person name="Reynolds N.K."/>
            <person name="Stajich J.E."/>
            <person name="Barry K."/>
            <person name="Grigoriev I.V."/>
            <person name="Crous P."/>
            <person name="Smith M.E."/>
        </authorList>
    </citation>
    <scope>NUCLEOTIDE SEQUENCE</scope>
    <source>
        <strain evidence="1">RSA 2271</strain>
    </source>
</reference>